<name>A0A7X5AU49_9GAMM</name>
<organism evidence="2 3">
    <name type="scientific">Photobacterium halotolerans</name>
    <dbReference type="NCBI Taxonomy" id="265726"/>
    <lineage>
        <taxon>Bacteria</taxon>
        <taxon>Pseudomonadati</taxon>
        <taxon>Pseudomonadota</taxon>
        <taxon>Gammaproteobacteria</taxon>
        <taxon>Vibrionales</taxon>
        <taxon>Vibrionaceae</taxon>
        <taxon>Photobacterium</taxon>
    </lineage>
</organism>
<dbReference type="RefSeq" id="WP_161446039.1">
    <property type="nucleotide sequence ID" value="NZ_WXWW01000223.1"/>
</dbReference>
<reference evidence="2 3" key="1">
    <citation type="submission" date="2017-05" db="EMBL/GenBank/DDBJ databases">
        <title>High clonality and local adaptation shapes Vibrionaceae linages within an endangered oasis.</title>
        <authorList>
            <person name="Vazquez-Rosas-Landa M."/>
        </authorList>
    </citation>
    <scope>NUCLEOTIDE SEQUENCE [LARGE SCALE GENOMIC DNA]</scope>
    <source>
        <strain evidence="2 3">P46_P4S1P180</strain>
    </source>
</reference>
<evidence type="ECO:0000256" key="1">
    <source>
        <dbReference type="SAM" id="SignalP"/>
    </source>
</evidence>
<evidence type="ECO:0008006" key="4">
    <source>
        <dbReference type="Google" id="ProtNLM"/>
    </source>
</evidence>
<sequence>MKRQVLAMVIMIAASPVFADDKGIVNSGLETMKEEVAAATQAQLITKEQAEEMGLNRSTTYEVFSSISADNLTDNVVDKLKESKMPYYSVDVIDTGSQEENYRAEVTEYFGKVE</sequence>
<dbReference type="EMBL" id="WXWW01000223">
    <property type="protein sequence ID" value="NAW66587.1"/>
    <property type="molecule type" value="Genomic_DNA"/>
</dbReference>
<gene>
    <name evidence="2" type="ORF">CAG72_15340</name>
</gene>
<protein>
    <recommendedName>
        <fullName evidence="4">DUF3316 domain-containing protein</fullName>
    </recommendedName>
</protein>
<accession>A0A7X5AU49</accession>
<comment type="caution">
    <text evidence="2">The sequence shown here is derived from an EMBL/GenBank/DDBJ whole genome shotgun (WGS) entry which is preliminary data.</text>
</comment>
<proteinExistence type="predicted"/>
<feature type="signal peptide" evidence="1">
    <location>
        <begin position="1"/>
        <end position="19"/>
    </location>
</feature>
<feature type="chain" id="PRO_5030568677" description="DUF3316 domain-containing protein" evidence="1">
    <location>
        <begin position="20"/>
        <end position="114"/>
    </location>
</feature>
<dbReference type="Proteomes" id="UP000465712">
    <property type="component" value="Unassembled WGS sequence"/>
</dbReference>
<evidence type="ECO:0000313" key="3">
    <source>
        <dbReference type="Proteomes" id="UP000465712"/>
    </source>
</evidence>
<keyword evidence="1" id="KW-0732">Signal</keyword>
<dbReference type="AlphaFoldDB" id="A0A7X5AU49"/>
<evidence type="ECO:0000313" key="2">
    <source>
        <dbReference type="EMBL" id="NAW66587.1"/>
    </source>
</evidence>